<accession>A0A813GHH2</accession>
<organism evidence="2 3">
    <name type="scientific">Polarella glacialis</name>
    <name type="common">Dinoflagellate</name>
    <dbReference type="NCBI Taxonomy" id="89957"/>
    <lineage>
        <taxon>Eukaryota</taxon>
        <taxon>Sar</taxon>
        <taxon>Alveolata</taxon>
        <taxon>Dinophyceae</taxon>
        <taxon>Suessiales</taxon>
        <taxon>Suessiaceae</taxon>
        <taxon>Polarella</taxon>
    </lineage>
</organism>
<feature type="compositionally biased region" description="Polar residues" evidence="1">
    <location>
        <begin position="240"/>
        <end position="259"/>
    </location>
</feature>
<feature type="region of interest" description="Disordered" evidence="1">
    <location>
        <begin position="32"/>
        <end position="293"/>
    </location>
</feature>
<dbReference type="AlphaFoldDB" id="A0A813GHH2"/>
<comment type="caution">
    <text evidence="2">The sequence shown here is derived from an EMBL/GenBank/DDBJ whole genome shotgun (WGS) entry which is preliminary data.</text>
</comment>
<evidence type="ECO:0000256" key="1">
    <source>
        <dbReference type="SAM" id="MobiDB-lite"/>
    </source>
</evidence>
<feature type="compositionally biased region" description="Low complexity" evidence="1">
    <location>
        <begin position="149"/>
        <end position="168"/>
    </location>
</feature>
<reference evidence="2" key="1">
    <citation type="submission" date="2021-02" db="EMBL/GenBank/DDBJ databases">
        <authorList>
            <person name="Dougan E. K."/>
            <person name="Rhodes N."/>
            <person name="Thang M."/>
            <person name="Chan C."/>
        </authorList>
    </citation>
    <scope>NUCLEOTIDE SEQUENCE</scope>
</reference>
<keyword evidence="3" id="KW-1185">Reference proteome</keyword>
<protein>
    <submittedName>
        <fullName evidence="2">Uncharacterized protein</fullName>
    </submittedName>
</protein>
<gene>
    <name evidence="2" type="ORF">PGLA1383_LOCUS43347</name>
</gene>
<evidence type="ECO:0000313" key="2">
    <source>
        <dbReference type="EMBL" id="CAE8626415.1"/>
    </source>
</evidence>
<dbReference type="EMBL" id="CAJNNV010028970">
    <property type="protein sequence ID" value="CAE8626415.1"/>
    <property type="molecule type" value="Genomic_DNA"/>
</dbReference>
<feature type="compositionally biased region" description="Gly residues" evidence="1">
    <location>
        <begin position="42"/>
        <end position="53"/>
    </location>
</feature>
<sequence length="539" mass="55396">RPASSSRLSSMAAFTVPASRFFFGLGEGESLAEEQVPRTGRGRGGTAADGAGGQAKSRGRGGVSVSPQPRAPPAAPGTRALARSAAAKEAPKPVPSKASLRQRGLPSGVQSAAPDEVIAELPPESSEATPLSAAARRRKGLQGYPATPTSEGTAVAGGAATPTAGGSTLLRRGAGATPDLRSSRDSLSVGRRRLGPNEKGKTSLPDAPPQETEVRRPAWDSSQGSREASLPSRSRKLGPPTSSSNSNEGDTPLSRQLQPPSTPVLGGQVPRLQGGGRPSLKLPGRVEPVSVGGTPDILEAATRLRQEAQDLGSEIQAWTERGTMADTEALEESELCAAQGISISSDPEGELNSEDDKIRGNIPLVDCTKCSSEGSLHSSSTIIASIAAPTLAAAEPLAQHVQLERAADVDAEVICQKAIGETPPSQEPVKCDGDAGSSTEAEVIDFEGAEGWGGITPHDYSSHELTTKGKPQGGTDSNRRALQAFPEEDLKKAGQFKVPGDRAQKLELSLIEQVHGGLGAGVGLAGAGRAGGWWGRLRG</sequence>
<feature type="non-terminal residue" evidence="2">
    <location>
        <position position="1"/>
    </location>
</feature>
<feature type="compositionally biased region" description="Low complexity" evidence="1">
    <location>
        <begin position="76"/>
        <end position="88"/>
    </location>
</feature>
<evidence type="ECO:0000313" key="3">
    <source>
        <dbReference type="Proteomes" id="UP000654075"/>
    </source>
</evidence>
<name>A0A813GHH2_POLGL</name>
<proteinExistence type="predicted"/>
<dbReference type="Proteomes" id="UP000654075">
    <property type="component" value="Unassembled WGS sequence"/>
</dbReference>